<feature type="repeat" description="WD" evidence="3">
    <location>
        <begin position="231"/>
        <end position="272"/>
    </location>
</feature>
<dbReference type="PROSITE" id="PS50082">
    <property type="entry name" value="WD_REPEATS_2"/>
    <property type="match status" value="5"/>
</dbReference>
<dbReference type="EMBL" id="CAADFO010000010">
    <property type="protein sequence ID" value="VFK24935.1"/>
    <property type="molecule type" value="Genomic_DNA"/>
</dbReference>
<dbReference type="InterPro" id="IPR004843">
    <property type="entry name" value="Calcineurin-like_PHP"/>
</dbReference>
<dbReference type="Gene3D" id="2.130.10.10">
    <property type="entry name" value="YVTN repeat-like/Quinoprotein amine dehydrogenase"/>
    <property type="match status" value="3"/>
</dbReference>
<dbReference type="PRINTS" id="PR00320">
    <property type="entry name" value="GPROTEINBRPT"/>
</dbReference>
<evidence type="ECO:0000256" key="4">
    <source>
        <dbReference type="SAM" id="MobiDB-lite"/>
    </source>
</evidence>
<dbReference type="SUPFAM" id="SSF56300">
    <property type="entry name" value="Metallo-dependent phosphatases"/>
    <property type="match status" value="1"/>
</dbReference>
<dbReference type="Pfam" id="PF00149">
    <property type="entry name" value="Metallophos"/>
    <property type="match status" value="1"/>
</dbReference>
<dbReference type="PROSITE" id="PS50294">
    <property type="entry name" value="WD_REPEATS_REGION"/>
    <property type="match status" value="5"/>
</dbReference>
<dbReference type="InterPro" id="IPR036322">
    <property type="entry name" value="WD40_repeat_dom_sf"/>
</dbReference>
<dbReference type="PROSITE" id="PS51419">
    <property type="entry name" value="RAB"/>
    <property type="match status" value="1"/>
</dbReference>
<keyword evidence="1 3" id="KW-0853">WD repeat</keyword>
<protein>
    <submittedName>
        <fullName evidence="6">Small GTP-binding protein domain-containing protein</fullName>
    </submittedName>
</protein>
<evidence type="ECO:0000313" key="6">
    <source>
        <dbReference type="EMBL" id="VFK24935.1"/>
    </source>
</evidence>
<feature type="repeat" description="WD" evidence="3">
    <location>
        <begin position="147"/>
        <end position="188"/>
    </location>
</feature>
<reference evidence="6" key="1">
    <citation type="submission" date="2019-02" db="EMBL/GenBank/DDBJ databases">
        <authorList>
            <person name="Gruber-Vodicka R. H."/>
            <person name="Seah K. B. B."/>
        </authorList>
    </citation>
    <scope>NUCLEOTIDE SEQUENCE</scope>
    <source>
        <strain evidence="6">BECK_BZ197</strain>
    </source>
</reference>
<feature type="domain" description="Calcineurin-like phosphoesterase" evidence="5">
    <location>
        <begin position="961"/>
        <end position="1207"/>
    </location>
</feature>
<keyword evidence="2" id="KW-0677">Repeat</keyword>
<dbReference type="Gene3D" id="3.60.21.10">
    <property type="match status" value="1"/>
</dbReference>
<feature type="region of interest" description="Disordered" evidence="4">
    <location>
        <begin position="928"/>
        <end position="950"/>
    </location>
</feature>
<dbReference type="InterPro" id="IPR020472">
    <property type="entry name" value="WD40_PAC1"/>
</dbReference>
<dbReference type="SMART" id="SM00320">
    <property type="entry name" value="WD40"/>
    <property type="match status" value="6"/>
</dbReference>
<organism evidence="6">
    <name type="scientific">Candidatus Kentrum sp. MB</name>
    <dbReference type="NCBI Taxonomy" id="2138164"/>
    <lineage>
        <taxon>Bacteria</taxon>
        <taxon>Pseudomonadati</taxon>
        <taxon>Pseudomonadota</taxon>
        <taxon>Gammaproteobacteria</taxon>
        <taxon>Candidatus Kentrum</taxon>
    </lineage>
</organism>
<dbReference type="InterPro" id="IPR019775">
    <property type="entry name" value="WD40_repeat_CS"/>
</dbReference>
<dbReference type="InterPro" id="IPR027417">
    <property type="entry name" value="P-loop_NTPase"/>
</dbReference>
<sequence length="1295" mass="146901">MHQPPNNPSPHPALTLRHTLRGHIGTIFRMVLSPDGHRLASPSQDGTIHLWDVETGKQLWTLEHQGTVICVAWSPDGSWLSSAGDFDDRKVSLWDTAIGERVRTLGEHDARVTGVAWSPDGEMLASCSADETIRLWLRENGQLLRELREHANRVEGIVWSPDGRWCCSGSWDKTVRLWDVASGETIRTLTEHNGSVLSVAWSPDNQSIASGSHDRTVRIWGTETGRQQVVLEGHTTSVVSVGFLDNGRLLASLGEDGRLILWRTDTWAQVMEVDKIGKAGFFSNFTAHPRLPMMAAPAFSKNEINIWDINFDLLRNTKTTTSTTVYVNAKAVLLGDSGVGKSGLGIRMAEQEFRQTESTHGARFWHFPTDQLTSLPSHIQAELTLWDLAGQPEYRLTHQLFLDDTDAALLLFDCSDVNDPFRGVPYWAKVLKKHAPEHAIKFLVSSRADVSSVTVNQGDIEHALDKYGLDEWFKTSANTGEGVKELFERLMVTIPWEKLPRTSTPRLFQVVREFLLERKQEAIEIETWLLEAYSDEPRSKANPYYSEEGMDPIKESFCERESGFPFTKESHVHIKDRLHPIKESLLQTKTNYNQDEENRSTRDATHGSGEGGLRSISLDPRHSHIGLLSMDALRRAVAERFTERAATQAELDTVLQLLQSRGLVHRLDARPGETWILLRPERINQYGAAIIQAARNHPKDIGAVTEREVLTGRLSFTGFQRLPRNEEAIVLEATAELLLQHDLGLREMGYLVFPSQIKGSRVPPPSITTGPLPRTEVAYRFSGAIETIYASLVVRLSYTEHFRREDQWKYAVEFSRAGHRLGFSMRQVEEGTGEIEIYFEAGINEFDRVTFIRFITDHLAARGVDIEEQIRLYCPSCDREVENREAIESRVARGKLDIPCQFCDASIVIPESVEAHYRRDSALGEKQQELADTVERRTEREVTELREDRQRQGRDGDGLIHILHLSDLHFEDEALANVCRAQLETDLRQELKIKQLEYLVISGDITQQATESEFRAAFGMVDALVKRFGLDSSRVVIVPGNHDLNWDRSETAYPFVPRRKLPSKLPEGRYIPAGEAGALVRDDEKYRQRFAPFNEHFYRHVYRREAYSQNEMEQFLWLERPEDCILFLGLNSCWEIDHHFRDRAGINMSALGHALGRLNDGNGKYNNWLKIAVWHHPVTGGGAMNDEFMKLLDVQGFQVCLHGHIHEAIEGFHKYDDTRGIYIVGAGTFGAPTKEQVPGIPLQYNLLTLDPATGEMTVNTRKKEKPNGAWVADARWGDKGTDPKPWYCFSVRNNP</sequence>
<gene>
    <name evidence="6" type="ORF">BECKMB1821G_GA0114241_101050</name>
</gene>
<evidence type="ECO:0000256" key="1">
    <source>
        <dbReference type="ARBA" id="ARBA00022574"/>
    </source>
</evidence>
<dbReference type="SMART" id="SM00175">
    <property type="entry name" value="RAB"/>
    <property type="match status" value="1"/>
</dbReference>
<dbReference type="CDD" id="cd00154">
    <property type="entry name" value="Rab"/>
    <property type="match status" value="1"/>
</dbReference>
<feature type="repeat" description="WD" evidence="3">
    <location>
        <begin position="189"/>
        <end position="230"/>
    </location>
</feature>
<dbReference type="InterPro" id="IPR029052">
    <property type="entry name" value="Metallo-depent_PP-like"/>
</dbReference>
<name>A0A450X6L7_9GAMM</name>
<accession>A0A450X6L7</accession>
<proteinExistence type="predicted"/>
<evidence type="ECO:0000259" key="5">
    <source>
        <dbReference type="Pfam" id="PF00149"/>
    </source>
</evidence>
<evidence type="ECO:0000256" key="2">
    <source>
        <dbReference type="ARBA" id="ARBA00022737"/>
    </source>
</evidence>
<dbReference type="SUPFAM" id="SSF50978">
    <property type="entry name" value="WD40 repeat-like"/>
    <property type="match status" value="1"/>
</dbReference>
<evidence type="ECO:0000256" key="3">
    <source>
        <dbReference type="PROSITE-ProRule" id="PRU00221"/>
    </source>
</evidence>
<dbReference type="Gene3D" id="3.40.50.300">
    <property type="entry name" value="P-loop containing nucleotide triphosphate hydrolases"/>
    <property type="match status" value="1"/>
</dbReference>
<dbReference type="InterPro" id="IPR001680">
    <property type="entry name" value="WD40_rpt"/>
</dbReference>
<feature type="repeat" description="WD" evidence="3">
    <location>
        <begin position="20"/>
        <end position="61"/>
    </location>
</feature>
<feature type="repeat" description="WD" evidence="3">
    <location>
        <begin position="105"/>
        <end position="146"/>
    </location>
</feature>
<dbReference type="CDD" id="cd00200">
    <property type="entry name" value="WD40"/>
    <property type="match status" value="1"/>
</dbReference>
<dbReference type="Pfam" id="PF00400">
    <property type="entry name" value="WD40"/>
    <property type="match status" value="6"/>
</dbReference>
<dbReference type="PANTHER" id="PTHR19848">
    <property type="entry name" value="WD40 REPEAT PROTEIN"/>
    <property type="match status" value="1"/>
</dbReference>
<dbReference type="SUPFAM" id="SSF52540">
    <property type="entry name" value="P-loop containing nucleoside triphosphate hydrolases"/>
    <property type="match status" value="1"/>
</dbReference>
<feature type="compositionally biased region" description="Basic and acidic residues" evidence="4">
    <location>
        <begin position="596"/>
        <end position="605"/>
    </location>
</feature>
<feature type="region of interest" description="Disordered" evidence="4">
    <location>
        <begin position="585"/>
        <end position="616"/>
    </location>
</feature>
<dbReference type="GO" id="GO:0003924">
    <property type="term" value="F:GTPase activity"/>
    <property type="evidence" value="ECO:0007669"/>
    <property type="project" value="InterPro"/>
</dbReference>
<dbReference type="GO" id="GO:0005525">
    <property type="term" value="F:GTP binding"/>
    <property type="evidence" value="ECO:0007669"/>
    <property type="project" value="InterPro"/>
</dbReference>
<dbReference type="PRINTS" id="PR00449">
    <property type="entry name" value="RASTRNSFRMNG"/>
</dbReference>
<dbReference type="InterPro" id="IPR001806">
    <property type="entry name" value="Small_GTPase"/>
</dbReference>
<dbReference type="Pfam" id="PF00071">
    <property type="entry name" value="Ras"/>
    <property type="match status" value="1"/>
</dbReference>
<dbReference type="PANTHER" id="PTHR19848:SF8">
    <property type="entry name" value="F-BOX AND WD REPEAT DOMAIN CONTAINING 7"/>
    <property type="match status" value="1"/>
</dbReference>
<dbReference type="PROSITE" id="PS00678">
    <property type="entry name" value="WD_REPEATS_1"/>
    <property type="match status" value="1"/>
</dbReference>
<dbReference type="InterPro" id="IPR015943">
    <property type="entry name" value="WD40/YVTN_repeat-like_dom_sf"/>
</dbReference>